<evidence type="ECO:0000313" key="2">
    <source>
        <dbReference type="Proteomes" id="UP000381093"/>
    </source>
</evidence>
<organism evidence="1 2">
    <name type="scientific">Pseudomonas fluorescens</name>
    <dbReference type="NCBI Taxonomy" id="294"/>
    <lineage>
        <taxon>Bacteria</taxon>
        <taxon>Pseudomonadati</taxon>
        <taxon>Pseudomonadota</taxon>
        <taxon>Gammaproteobacteria</taxon>
        <taxon>Pseudomonadales</taxon>
        <taxon>Pseudomonadaceae</taxon>
        <taxon>Pseudomonas</taxon>
    </lineage>
</organism>
<dbReference type="RefSeq" id="WP_150766428.1">
    <property type="nucleotide sequence ID" value="NZ_CABVHW010000018.1"/>
</dbReference>
<gene>
    <name evidence="1" type="ORF">PS710_04481</name>
</gene>
<dbReference type="EMBL" id="CABVHW010000018">
    <property type="protein sequence ID" value="VVO24111.1"/>
    <property type="molecule type" value="Genomic_DNA"/>
</dbReference>
<evidence type="ECO:0000313" key="1">
    <source>
        <dbReference type="EMBL" id="VVO24111.1"/>
    </source>
</evidence>
<proteinExistence type="predicted"/>
<name>A0A5E7EB36_PSEFL</name>
<dbReference type="Proteomes" id="UP000381093">
    <property type="component" value="Unassembled WGS sequence"/>
</dbReference>
<accession>A0A5E7EB36</accession>
<dbReference type="AlphaFoldDB" id="A0A5E7EB36"/>
<sequence length="63" mass="6909">MELKVLWGFEGDPEKLKTNTGRILAGQTLNVEDEELANTLIGKGLVEKAKPSTNKQAKPSENK</sequence>
<reference evidence="1 2" key="1">
    <citation type="submission" date="2019-09" db="EMBL/GenBank/DDBJ databases">
        <authorList>
            <person name="Chandra G."/>
            <person name="Truman W A."/>
        </authorList>
    </citation>
    <scope>NUCLEOTIDE SEQUENCE [LARGE SCALE GENOMIC DNA]</scope>
    <source>
        <strain evidence="1">PS710</strain>
    </source>
</reference>
<protein>
    <submittedName>
        <fullName evidence="1">Uncharacterized protein</fullName>
    </submittedName>
</protein>